<keyword evidence="2 5" id="KW-0808">Transferase</keyword>
<feature type="transmembrane region" description="Helical" evidence="3">
    <location>
        <begin position="83"/>
        <end position="111"/>
    </location>
</feature>
<dbReference type="SUPFAM" id="SSF53756">
    <property type="entry name" value="UDP-Glycosyltransferase/glycogen phosphorylase"/>
    <property type="match status" value="1"/>
</dbReference>
<gene>
    <name evidence="5" type="ORF">CR194_13055</name>
</gene>
<dbReference type="InterPro" id="IPR001296">
    <property type="entry name" value="Glyco_trans_1"/>
</dbReference>
<dbReference type="RefSeq" id="WP_110610143.1">
    <property type="nucleotide sequence ID" value="NZ_PDOD01000003.1"/>
</dbReference>
<dbReference type="Pfam" id="PF00534">
    <property type="entry name" value="Glycos_transf_1"/>
    <property type="match status" value="1"/>
</dbReference>
<evidence type="ECO:0000256" key="1">
    <source>
        <dbReference type="ARBA" id="ARBA00022676"/>
    </source>
</evidence>
<dbReference type="PANTHER" id="PTHR12526">
    <property type="entry name" value="GLYCOSYLTRANSFERASE"/>
    <property type="match status" value="1"/>
</dbReference>
<dbReference type="Gene3D" id="3.40.50.2000">
    <property type="entry name" value="Glycogen Phosphorylase B"/>
    <property type="match status" value="2"/>
</dbReference>
<evidence type="ECO:0000313" key="5">
    <source>
        <dbReference type="EMBL" id="PYZ92593.1"/>
    </source>
</evidence>
<keyword evidence="6" id="KW-1185">Reference proteome</keyword>
<protein>
    <submittedName>
        <fullName evidence="5">Glycosyl transferase</fullName>
    </submittedName>
</protein>
<keyword evidence="3" id="KW-0472">Membrane</keyword>
<sequence length="440" mass="50810">MKKNVCMFVWNHFTNDARVMRECTTLSEAGYHVDLIAIHDPNEQNLPLFEEFNESFHVHRVKRYPPLLQFLQRTIRFFARRKLLALLPLLIIGFALYTFPLMTSLFILMALMTLQPKSRTVWIRSSIFMRMVFKGRSRPYDIYHSNDLNTLPQGVLCSKFRFKKKNLIYDSHEVQTSRTGYDSGIYAKMEGLLLPFVNTMIVENHTRAKYNEEFYGFYPEVLHNYPFQVEEEVESAPLHKELGLPKSEKILLYQGGIQTGRGLDKLVQAMPFIKEGTLVFIGDGRIKTDLQTQVKKMGLEDRIKFIPKVPLAELPSYTKNAYIGFQVLNNVCFNHYSASSNKLFEYIMAEVPVVACDFPEIKKVVEGEGTGVCVDSHNHEDIAEKVNYLLSNPELVKEMSARCIKAKAIYNWDSEKNTLLTIYKNSQLISSKNTASMEMD</sequence>
<dbReference type="PANTHER" id="PTHR12526:SF629">
    <property type="entry name" value="TEICHURONIC ACID BIOSYNTHESIS GLYCOSYLTRANSFERASE TUAH-RELATED"/>
    <property type="match status" value="1"/>
</dbReference>
<evidence type="ECO:0000259" key="4">
    <source>
        <dbReference type="Pfam" id="PF00534"/>
    </source>
</evidence>
<dbReference type="OrthoDB" id="9813214at2"/>
<dbReference type="GO" id="GO:0016757">
    <property type="term" value="F:glycosyltransferase activity"/>
    <property type="evidence" value="ECO:0007669"/>
    <property type="project" value="UniProtKB-KW"/>
</dbReference>
<feature type="domain" description="Glycosyl transferase family 1" evidence="4">
    <location>
        <begin position="238"/>
        <end position="401"/>
    </location>
</feature>
<name>A0A323TIU5_9BACI</name>
<organism evidence="5 6">
    <name type="scientific">Salipaludibacillus keqinensis</name>
    <dbReference type="NCBI Taxonomy" id="2045207"/>
    <lineage>
        <taxon>Bacteria</taxon>
        <taxon>Bacillati</taxon>
        <taxon>Bacillota</taxon>
        <taxon>Bacilli</taxon>
        <taxon>Bacillales</taxon>
        <taxon>Bacillaceae</taxon>
    </lineage>
</organism>
<evidence type="ECO:0000256" key="3">
    <source>
        <dbReference type="SAM" id="Phobius"/>
    </source>
</evidence>
<proteinExistence type="predicted"/>
<keyword evidence="3" id="KW-0812">Transmembrane</keyword>
<dbReference type="Proteomes" id="UP000248214">
    <property type="component" value="Unassembled WGS sequence"/>
</dbReference>
<accession>A0A323TIU5</accession>
<keyword evidence="1" id="KW-0328">Glycosyltransferase</keyword>
<dbReference type="AlphaFoldDB" id="A0A323TIU5"/>
<keyword evidence="3" id="KW-1133">Transmembrane helix</keyword>
<evidence type="ECO:0000256" key="2">
    <source>
        <dbReference type="ARBA" id="ARBA00022679"/>
    </source>
</evidence>
<reference evidence="5 6" key="1">
    <citation type="submission" date="2017-10" db="EMBL/GenBank/DDBJ databases">
        <title>Bacillus sp. nov., a halophilic bacterium isolated from a Keqin Lake.</title>
        <authorList>
            <person name="Wang H."/>
        </authorList>
    </citation>
    <scope>NUCLEOTIDE SEQUENCE [LARGE SCALE GENOMIC DNA]</scope>
    <source>
        <strain evidence="5 6">KQ-12</strain>
    </source>
</reference>
<evidence type="ECO:0000313" key="6">
    <source>
        <dbReference type="Proteomes" id="UP000248214"/>
    </source>
</evidence>
<comment type="caution">
    <text evidence="5">The sequence shown here is derived from an EMBL/GenBank/DDBJ whole genome shotgun (WGS) entry which is preliminary data.</text>
</comment>
<dbReference type="EMBL" id="PDOD01000003">
    <property type="protein sequence ID" value="PYZ92593.1"/>
    <property type="molecule type" value="Genomic_DNA"/>
</dbReference>